<feature type="region of interest" description="Disordered" evidence="1">
    <location>
        <begin position="18"/>
        <end position="74"/>
    </location>
</feature>
<dbReference type="STRING" id="83771.SAMN02910357_00834"/>
<feature type="compositionally biased region" description="Basic and acidic residues" evidence="1">
    <location>
        <begin position="27"/>
        <end position="68"/>
    </location>
</feature>
<dbReference type="RefSeq" id="WP_078928569.1">
    <property type="nucleotide sequence ID" value="NZ_FUXX01000014.1"/>
</dbReference>
<evidence type="ECO:0000313" key="2">
    <source>
        <dbReference type="EMBL" id="SKA61311.1"/>
    </source>
</evidence>
<evidence type="ECO:0000313" key="3">
    <source>
        <dbReference type="Proteomes" id="UP000242432"/>
    </source>
</evidence>
<dbReference type="Proteomes" id="UP000242432">
    <property type="component" value="Unassembled WGS sequence"/>
</dbReference>
<protein>
    <submittedName>
        <fullName evidence="2">Uncharacterized protein</fullName>
    </submittedName>
</protein>
<dbReference type="EMBL" id="FUXX01000014">
    <property type="protein sequence ID" value="SKA61311.1"/>
    <property type="molecule type" value="Genomic_DNA"/>
</dbReference>
<accession>A0A1T4V9V7</accession>
<gene>
    <name evidence="2" type="ORF">SAMN02745213_01062</name>
</gene>
<reference evidence="3" key="1">
    <citation type="submission" date="2017-02" db="EMBL/GenBank/DDBJ databases">
        <authorList>
            <person name="Varghese N."/>
            <person name="Submissions S."/>
        </authorList>
    </citation>
    <scope>NUCLEOTIDE SEQUENCE [LARGE SCALE GENOMIC DNA]</scope>
    <source>
        <strain evidence="3">DSM 3072</strain>
    </source>
</reference>
<proteinExistence type="predicted"/>
<keyword evidence="3" id="KW-1185">Reference proteome</keyword>
<organism evidence="2 3">
    <name type="scientific">Succinivibrio dextrinosolvens DSM 3072</name>
    <dbReference type="NCBI Taxonomy" id="1123324"/>
    <lineage>
        <taxon>Bacteria</taxon>
        <taxon>Pseudomonadati</taxon>
        <taxon>Pseudomonadota</taxon>
        <taxon>Gammaproteobacteria</taxon>
        <taxon>Aeromonadales</taxon>
        <taxon>Succinivibrionaceae</taxon>
        <taxon>Succinivibrio</taxon>
    </lineage>
</organism>
<dbReference type="AlphaFoldDB" id="A0A1T4V9V7"/>
<sequence>MGQEFVYSALPRPTLRPSDLVYRRRVSKPDSGDDTKGTSSKEHKYELENSDRKEFNEVYEDEKEKNSGRIDAIV</sequence>
<name>A0A1T4V9V7_9GAMM</name>
<evidence type="ECO:0000256" key="1">
    <source>
        <dbReference type="SAM" id="MobiDB-lite"/>
    </source>
</evidence>